<dbReference type="AlphaFoldDB" id="A0A655D7X5"/>
<dbReference type="Proteomes" id="UP000039217">
    <property type="component" value="Unassembled WGS sequence"/>
</dbReference>
<reference evidence="1 2" key="1">
    <citation type="submission" date="2015-03" db="EMBL/GenBank/DDBJ databases">
        <authorList>
            <consortium name="Pathogen Informatics"/>
        </authorList>
    </citation>
    <scope>NUCLEOTIDE SEQUENCE [LARGE SCALE GENOMIC DNA]</scope>
    <source>
        <strain evidence="1 2">D00501624</strain>
    </source>
</reference>
<name>A0A655D7X5_MYCTX</name>
<sequence length="47" mass="5173">MNLVTPPGEKNILALSGRPKNMSSLEYKKCSLSPGMWCSWLSTACEL</sequence>
<evidence type="ECO:0000313" key="2">
    <source>
        <dbReference type="Proteomes" id="UP000039217"/>
    </source>
</evidence>
<accession>A0A655D7X5</accession>
<organism evidence="1 2">
    <name type="scientific">Mycobacterium tuberculosis</name>
    <dbReference type="NCBI Taxonomy" id="1773"/>
    <lineage>
        <taxon>Bacteria</taxon>
        <taxon>Bacillati</taxon>
        <taxon>Actinomycetota</taxon>
        <taxon>Actinomycetes</taxon>
        <taxon>Mycobacteriales</taxon>
        <taxon>Mycobacteriaceae</taxon>
        <taxon>Mycobacterium</taxon>
        <taxon>Mycobacterium tuberculosis complex</taxon>
    </lineage>
</organism>
<gene>
    <name evidence="1" type="ORF">ERS007661_00790</name>
</gene>
<evidence type="ECO:0000313" key="1">
    <source>
        <dbReference type="EMBL" id="CNU51352.1"/>
    </source>
</evidence>
<protein>
    <submittedName>
        <fullName evidence="1">Uncharacterized protein</fullName>
    </submittedName>
</protein>
<dbReference type="EMBL" id="CQQC01000175">
    <property type="protein sequence ID" value="CNU51352.1"/>
    <property type="molecule type" value="Genomic_DNA"/>
</dbReference>
<proteinExistence type="predicted"/>